<sequence length="210" mass="24787">MSRLLRHDELGIYCRHRELWMVEEDYQTIPLSHILRPISIWLEDVSRSESYDFHFHHHHSSEYIITPNTPPLRNMKTFKFMIDIYNDDFGTYRNVYHSLGGIYIQIDNMPLELRQQLKNHFIVGFVPFGGHFDDAMRPLLQELHQLEKGVVMSMNSESVWVIASIRLVTADLPQVEIDGLRCIITDQRLQPLLVGWYITDDLHPENISNE</sequence>
<evidence type="ECO:0000313" key="2">
    <source>
        <dbReference type="Proteomes" id="UP000789396"/>
    </source>
</evidence>
<dbReference type="OrthoDB" id="2351769at2759"/>
<dbReference type="AlphaFoldDB" id="A0A9N8WLP2"/>
<proteinExistence type="predicted"/>
<evidence type="ECO:0000313" key="1">
    <source>
        <dbReference type="EMBL" id="CAG8491450.1"/>
    </source>
</evidence>
<feature type="non-terminal residue" evidence="1">
    <location>
        <position position="1"/>
    </location>
</feature>
<organism evidence="1 2">
    <name type="scientific">Racocetra fulgida</name>
    <dbReference type="NCBI Taxonomy" id="60492"/>
    <lineage>
        <taxon>Eukaryota</taxon>
        <taxon>Fungi</taxon>
        <taxon>Fungi incertae sedis</taxon>
        <taxon>Mucoromycota</taxon>
        <taxon>Glomeromycotina</taxon>
        <taxon>Glomeromycetes</taxon>
        <taxon>Diversisporales</taxon>
        <taxon>Gigasporaceae</taxon>
        <taxon>Racocetra</taxon>
    </lineage>
</organism>
<gene>
    <name evidence="1" type="ORF">RFULGI_LOCUS2003</name>
</gene>
<comment type="caution">
    <text evidence="1">The sequence shown here is derived from an EMBL/GenBank/DDBJ whole genome shotgun (WGS) entry which is preliminary data.</text>
</comment>
<keyword evidence="2" id="KW-1185">Reference proteome</keyword>
<accession>A0A9N8WLP2</accession>
<dbReference type="EMBL" id="CAJVPZ010001390">
    <property type="protein sequence ID" value="CAG8491450.1"/>
    <property type="molecule type" value="Genomic_DNA"/>
</dbReference>
<reference evidence="1" key="1">
    <citation type="submission" date="2021-06" db="EMBL/GenBank/DDBJ databases">
        <authorList>
            <person name="Kallberg Y."/>
            <person name="Tangrot J."/>
            <person name="Rosling A."/>
        </authorList>
    </citation>
    <scope>NUCLEOTIDE SEQUENCE</scope>
    <source>
        <strain evidence="1">IN212</strain>
    </source>
</reference>
<dbReference type="Proteomes" id="UP000789396">
    <property type="component" value="Unassembled WGS sequence"/>
</dbReference>
<protein>
    <submittedName>
        <fullName evidence="1">306_t:CDS:1</fullName>
    </submittedName>
</protein>
<name>A0A9N8WLP2_9GLOM</name>